<keyword evidence="6" id="KW-1185">Reference proteome</keyword>
<dbReference type="OrthoDB" id="71307at2759"/>
<dbReference type="Proteomes" id="UP000194236">
    <property type="component" value="Unassembled WGS sequence"/>
</dbReference>
<gene>
    <name evidence="5" type="ORF">BLA29_009564</name>
</gene>
<evidence type="ECO:0000259" key="4">
    <source>
        <dbReference type="PROSITE" id="PS51228"/>
    </source>
</evidence>
<dbReference type="InterPro" id="IPR000582">
    <property type="entry name" value="Acyl-CoA-binding_protein"/>
</dbReference>
<keyword evidence="2" id="KW-0576">Peroxisome</keyword>
<sequence length="173" mass="19659">MRKFSSSNQDLIEKDFQTAIANFSKLTAIDNDTKLRLIGLCKQGSIGPCTGDKPSMFNADEKAEYQAWKALGEMSQDDAKKQYTEMVNKLLNENPDKQKMQKEPELVFEERDHVYWIKLNRPKQYNAITPEMYEGIVDALKRSAEDPAIKFTVVTGNGPYFSSGNDLSKFVVC</sequence>
<dbReference type="PANTHER" id="PTHR43684">
    <property type="match status" value="1"/>
</dbReference>
<name>A0A1Y3BG40_EURMA</name>
<dbReference type="EMBL" id="MUJZ01020896">
    <property type="protein sequence ID" value="OTF79889.1"/>
    <property type="molecule type" value="Genomic_DNA"/>
</dbReference>
<dbReference type="AlphaFoldDB" id="A0A1Y3BG40"/>
<organism evidence="5 6">
    <name type="scientific">Euroglyphus maynei</name>
    <name type="common">Mayne's house dust mite</name>
    <dbReference type="NCBI Taxonomy" id="6958"/>
    <lineage>
        <taxon>Eukaryota</taxon>
        <taxon>Metazoa</taxon>
        <taxon>Ecdysozoa</taxon>
        <taxon>Arthropoda</taxon>
        <taxon>Chelicerata</taxon>
        <taxon>Arachnida</taxon>
        <taxon>Acari</taxon>
        <taxon>Acariformes</taxon>
        <taxon>Sarcoptiformes</taxon>
        <taxon>Astigmata</taxon>
        <taxon>Psoroptidia</taxon>
        <taxon>Analgoidea</taxon>
        <taxon>Pyroglyphidae</taxon>
        <taxon>Pyroglyphinae</taxon>
        <taxon>Euroglyphus</taxon>
    </lineage>
</organism>
<dbReference type="Gene3D" id="3.90.226.10">
    <property type="entry name" value="2-enoyl-CoA Hydratase, Chain A, domain 1"/>
    <property type="match status" value="1"/>
</dbReference>
<feature type="domain" description="ACB" evidence="4">
    <location>
        <begin position="12"/>
        <end position="96"/>
    </location>
</feature>
<evidence type="ECO:0000256" key="3">
    <source>
        <dbReference type="ARBA" id="ARBA00023235"/>
    </source>
</evidence>
<dbReference type="Pfam" id="PF00887">
    <property type="entry name" value="ACBP"/>
    <property type="match status" value="1"/>
</dbReference>
<comment type="caution">
    <text evidence="5">The sequence shown here is derived from an EMBL/GenBank/DDBJ whole genome shotgun (WGS) entry which is preliminary data.</text>
</comment>
<dbReference type="PRINTS" id="PR00689">
    <property type="entry name" value="ACOABINDINGP"/>
</dbReference>
<proteinExistence type="predicted"/>
<dbReference type="InterPro" id="IPR001753">
    <property type="entry name" value="Enoyl-CoA_hydra/iso"/>
</dbReference>
<dbReference type="SUPFAM" id="SSF52096">
    <property type="entry name" value="ClpP/crotonase"/>
    <property type="match status" value="1"/>
</dbReference>
<dbReference type="Pfam" id="PF00378">
    <property type="entry name" value="ECH_1"/>
    <property type="match status" value="1"/>
</dbReference>
<dbReference type="GO" id="GO:0005777">
    <property type="term" value="C:peroxisome"/>
    <property type="evidence" value="ECO:0007669"/>
    <property type="project" value="UniProtKB-SubCell"/>
</dbReference>
<dbReference type="GO" id="GO:0000062">
    <property type="term" value="F:fatty-acyl-CoA binding"/>
    <property type="evidence" value="ECO:0007669"/>
    <property type="project" value="InterPro"/>
</dbReference>
<dbReference type="InterPro" id="IPR029045">
    <property type="entry name" value="ClpP/crotonase-like_dom_sf"/>
</dbReference>
<dbReference type="SUPFAM" id="SSF47027">
    <property type="entry name" value="Acyl-CoA binding protein"/>
    <property type="match status" value="1"/>
</dbReference>
<keyword evidence="3" id="KW-0413">Isomerase</keyword>
<dbReference type="PANTHER" id="PTHR43684:SF1">
    <property type="entry name" value="ENOYL-COA DELTA ISOMERASE 2"/>
    <property type="match status" value="1"/>
</dbReference>
<evidence type="ECO:0000256" key="1">
    <source>
        <dbReference type="ARBA" id="ARBA00004275"/>
    </source>
</evidence>
<dbReference type="InterPro" id="IPR051053">
    <property type="entry name" value="ECH/Chromodomain_protein"/>
</dbReference>
<dbReference type="CDD" id="cd06558">
    <property type="entry name" value="crotonase-like"/>
    <property type="match status" value="1"/>
</dbReference>
<dbReference type="InterPro" id="IPR035984">
    <property type="entry name" value="Acyl-CoA-binding_sf"/>
</dbReference>
<evidence type="ECO:0000256" key="2">
    <source>
        <dbReference type="ARBA" id="ARBA00023140"/>
    </source>
</evidence>
<evidence type="ECO:0000313" key="6">
    <source>
        <dbReference type="Proteomes" id="UP000194236"/>
    </source>
</evidence>
<dbReference type="InterPro" id="IPR014352">
    <property type="entry name" value="FERM/acyl-CoA-bd_prot_sf"/>
</dbReference>
<dbReference type="PROSITE" id="PS51228">
    <property type="entry name" value="ACB_2"/>
    <property type="match status" value="1"/>
</dbReference>
<dbReference type="Gene3D" id="1.20.80.10">
    <property type="match status" value="1"/>
</dbReference>
<protein>
    <recommendedName>
        <fullName evidence="4">ACB domain-containing protein</fullName>
    </recommendedName>
</protein>
<accession>A0A1Y3BG40</accession>
<dbReference type="GO" id="GO:0004165">
    <property type="term" value="F:delta(3)-delta(2)-enoyl-CoA isomerase activity"/>
    <property type="evidence" value="ECO:0007669"/>
    <property type="project" value="UniProtKB-ARBA"/>
</dbReference>
<reference evidence="5 6" key="1">
    <citation type="submission" date="2017-03" db="EMBL/GenBank/DDBJ databases">
        <title>Genome Survey of Euroglyphus maynei.</title>
        <authorList>
            <person name="Arlian L.G."/>
            <person name="Morgan M.S."/>
            <person name="Rider S.D."/>
        </authorList>
    </citation>
    <scope>NUCLEOTIDE SEQUENCE [LARGE SCALE GENOMIC DNA]</scope>
    <source>
        <strain evidence="5">Arlian Lab</strain>
        <tissue evidence="5">Whole body</tissue>
    </source>
</reference>
<comment type="subcellular location">
    <subcellularLocation>
        <location evidence="1">Peroxisome</location>
    </subcellularLocation>
</comment>
<evidence type="ECO:0000313" key="5">
    <source>
        <dbReference type="EMBL" id="OTF79889.1"/>
    </source>
</evidence>